<accession>A0ABN8YMV4</accession>
<name>A0ABN8YMV4_RANTA</name>
<proteinExistence type="predicted"/>
<gene>
    <name evidence="1" type="ORF">MRATA1EN1_LOCUS10869</name>
</gene>
<protein>
    <submittedName>
        <fullName evidence="1">Uncharacterized protein</fullName>
    </submittedName>
</protein>
<evidence type="ECO:0000313" key="2">
    <source>
        <dbReference type="Proteomes" id="UP001176941"/>
    </source>
</evidence>
<keyword evidence="2" id="KW-1185">Reference proteome</keyword>
<sequence>METSFTSRNSPFKELNQLVQPLPCTDETESQRCEVVCKPDTVYNSEAGWRMQDFWIFGPMVLPLKRYFGIQGFKISFKINQMHRYLTSTQELNVRGSKTYANLSYLFKAACWKLTTKVVNS</sequence>
<evidence type="ECO:0000313" key="1">
    <source>
        <dbReference type="EMBL" id="CAI9161907.1"/>
    </source>
</evidence>
<dbReference type="EMBL" id="OX459956">
    <property type="protein sequence ID" value="CAI9161907.1"/>
    <property type="molecule type" value="Genomic_DNA"/>
</dbReference>
<reference evidence="1" key="1">
    <citation type="submission" date="2023-04" db="EMBL/GenBank/DDBJ databases">
        <authorList>
            <consortium name="ELIXIR-Norway"/>
        </authorList>
    </citation>
    <scope>NUCLEOTIDE SEQUENCE [LARGE SCALE GENOMIC DNA]</scope>
</reference>
<organism evidence="1 2">
    <name type="scientific">Rangifer tarandus platyrhynchus</name>
    <name type="common">Svalbard reindeer</name>
    <dbReference type="NCBI Taxonomy" id="3082113"/>
    <lineage>
        <taxon>Eukaryota</taxon>
        <taxon>Metazoa</taxon>
        <taxon>Chordata</taxon>
        <taxon>Craniata</taxon>
        <taxon>Vertebrata</taxon>
        <taxon>Euteleostomi</taxon>
        <taxon>Mammalia</taxon>
        <taxon>Eutheria</taxon>
        <taxon>Laurasiatheria</taxon>
        <taxon>Artiodactyla</taxon>
        <taxon>Ruminantia</taxon>
        <taxon>Pecora</taxon>
        <taxon>Cervidae</taxon>
        <taxon>Odocoileinae</taxon>
        <taxon>Rangifer</taxon>
    </lineage>
</organism>
<dbReference type="Proteomes" id="UP001176941">
    <property type="component" value="Chromosome 20"/>
</dbReference>